<dbReference type="InterPro" id="IPR027463">
    <property type="entry name" value="AcrB_DN_DC_subdom"/>
</dbReference>
<evidence type="ECO:0000313" key="2">
    <source>
        <dbReference type="EMBL" id="GAA0583193.1"/>
    </source>
</evidence>
<feature type="transmembrane region" description="Helical" evidence="1">
    <location>
        <begin position="532"/>
        <end position="550"/>
    </location>
</feature>
<dbReference type="SUPFAM" id="SSF82693">
    <property type="entry name" value="Multidrug efflux transporter AcrB pore domain, PN1, PN2, PC1 and PC2 subdomains"/>
    <property type="match status" value="3"/>
</dbReference>
<feature type="transmembrane region" description="Helical" evidence="1">
    <location>
        <begin position="332"/>
        <end position="351"/>
    </location>
</feature>
<keyword evidence="1" id="KW-1133">Transmembrane helix</keyword>
<feature type="transmembrane region" description="Helical" evidence="1">
    <location>
        <begin position="358"/>
        <end position="377"/>
    </location>
</feature>
<dbReference type="PRINTS" id="PR00702">
    <property type="entry name" value="ACRIFLAVINRP"/>
</dbReference>
<dbReference type="PANTHER" id="PTHR32063:SF0">
    <property type="entry name" value="SWARMING MOTILITY PROTEIN SWRC"/>
    <property type="match status" value="1"/>
</dbReference>
<organism evidence="2 3">
    <name type="scientific">Rhizomicrobium electricum</name>
    <dbReference type="NCBI Taxonomy" id="480070"/>
    <lineage>
        <taxon>Bacteria</taxon>
        <taxon>Pseudomonadati</taxon>
        <taxon>Pseudomonadota</taxon>
        <taxon>Alphaproteobacteria</taxon>
        <taxon>Micropepsales</taxon>
        <taxon>Micropepsaceae</taxon>
        <taxon>Rhizomicrobium</taxon>
    </lineage>
</organism>
<sequence>MTKIVEWAVENTKLIGALILVVILGGAWALASIPKESDPDVPIPYIGVYVSYPGVSPEDSERLILRPLETALRSVQGIRHVRGWAYQGGVSIEIEFMADTKMQKALADVRAQVDSARARLPKEADPPVINEASTSDNPVITVAIYGDMPERALLHITKSLRDELRMIPSVLDAELFGTRDELLEITIDPAKLETYGITQNEIYTAVTNNNTLIAAGTIETGKGSFQVKVPGVIATAQDVLNLPIRATADSTIRLQDVAQVHRTFVDPNSFARMNGKPTMGIEIKKRVGTNLIETNQKVKEAVAKAMKTWPEGVHATFMFDQSTFIADQLGSLFDSILLAILLVMVIIVAALGVRSGMLVGIAIPTSFLMAFLVLNGVGYTLNFMIMFAMLLAVGILVDGAIIVVEYADRKMTEGHKPREAFAEAALRMFWPVVSATATMIGAFAPMLLWPGIVGSFMSYFPITLIVVLSSSMIVALIFLPVMGGWFGKPPPHDEAHERAIEASETGDWRHIPGITGWYAHLAERITQHPGRVVAAAAGLAVTVLIAFVLFNKGTEFFVTTDPDMANIYVSARGNLSAAEKRDLLLSVEKRIEGLDGVQYFYARTGGGGQGAPVDVIGRITVEMKPIDERTRTGKAILEDVRKRTEGMPGIRVEVHEPQSGPSASKDVVVDVTSEDFGALSQVVDTVRHHMDASPELRDVEDTRALPGIEWNMKIDRELASRFGVSTYEIGTAVQLVTNGIFIARYRPDDTDDEVDIRVRYPSNDRGVAALDDLRLPTNSGAVVPLSSFVKVVAGQKTNQIEHADSRRVYHIRANMKPNTILPNQEMGKIKEWIAKQNFPSNVHVAFKGSTEDQDESMNFLSVAGIMALGIIAVVLLAMFNSIYHTFLILVAVILAMIGALLGMVVMGQTFSVIMTGTGLLALAGVVVNHNIVLIDTFHRHLKSGMEPIEAVVRSSAQRLRPVFLTTVTAICGLLPMMYAVEIDFWKRSVTIGSVNAMMWIQISTAIIFGLAFSKMITLGLIPAMLAWPYRVHERREARKAARAARRGHIPGIPERVSAE</sequence>
<feature type="transmembrane region" description="Helical" evidence="1">
    <location>
        <begin position="383"/>
        <end position="407"/>
    </location>
</feature>
<feature type="transmembrane region" description="Helical" evidence="1">
    <location>
        <begin position="1000"/>
        <end position="1029"/>
    </location>
</feature>
<feature type="transmembrane region" description="Helical" evidence="1">
    <location>
        <begin position="428"/>
        <end position="452"/>
    </location>
</feature>
<dbReference type="Pfam" id="PF00873">
    <property type="entry name" value="ACR_tran"/>
    <property type="match status" value="1"/>
</dbReference>
<keyword evidence="3" id="KW-1185">Reference proteome</keyword>
<dbReference type="Gene3D" id="3.30.70.1320">
    <property type="entry name" value="Multidrug efflux transporter AcrB pore domain like"/>
    <property type="match status" value="1"/>
</dbReference>
<reference evidence="3" key="1">
    <citation type="journal article" date="2019" name="Int. J. Syst. Evol. Microbiol.">
        <title>The Global Catalogue of Microorganisms (GCM) 10K type strain sequencing project: providing services to taxonomists for standard genome sequencing and annotation.</title>
        <authorList>
            <consortium name="The Broad Institute Genomics Platform"/>
            <consortium name="The Broad Institute Genome Sequencing Center for Infectious Disease"/>
            <person name="Wu L."/>
            <person name="Ma J."/>
        </authorList>
    </citation>
    <scope>NUCLEOTIDE SEQUENCE [LARGE SCALE GENOMIC DNA]</scope>
    <source>
        <strain evidence="3">JCM 15089</strain>
    </source>
</reference>
<dbReference type="PANTHER" id="PTHR32063">
    <property type="match status" value="1"/>
</dbReference>
<protein>
    <submittedName>
        <fullName evidence="2">Multidrug efflux RND transporter permease subunit VexF</fullName>
    </submittedName>
</protein>
<comment type="caution">
    <text evidence="2">The sequence shown here is derived from an EMBL/GenBank/DDBJ whole genome shotgun (WGS) entry which is preliminary data.</text>
</comment>
<name>A0ABP3Q996_9PROT</name>
<dbReference type="Gene3D" id="3.30.70.1430">
    <property type="entry name" value="Multidrug efflux transporter AcrB pore domain"/>
    <property type="match status" value="2"/>
</dbReference>
<proteinExistence type="predicted"/>
<dbReference type="Proteomes" id="UP001499951">
    <property type="component" value="Unassembled WGS sequence"/>
</dbReference>
<dbReference type="SUPFAM" id="SSF82714">
    <property type="entry name" value="Multidrug efflux transporter AcrB TolC docking domain, DN and DC subdomains"/>
    <property type="match status" value="2"/>
</dbReference>
<accession>A0ABP3Q996</accession>
<feature type="transmembrane region" description="Helical" evidence="1">
    <location>
        <begin position="458"/>
        <end position="479"/>
    </location>
</feature>
<dbReference type="EMBL" id="BAAADD010000010">
    <property type="protein sequence ID" value="GAA0583193.1"/>
    <property type="molecule type" value="Genomic_DNA"/>
</dbReference>
<feature type="transmembrane region" description="Helical" evidence="1">
    <location>
        <begin position="912"/>
        <end position="933"/>
    </location>
</feature>
<feature type="transmembrane region" description="Helical" evidence="1">
    <location>
        <begin position="886"/>
        <end position="906"/>
    </location>
</feature>
<feature type="transmembrane region" description="Helical" evidence="1">
    <location>
        <begin position="859"/>
        <end position="879"/>
    </location>
</feature>
<gene>
    <name evidence="2" type="primary">vexF</name>
    <name evidence="2" type="ORF">GCM10008942_35120</name>
</gene>
<dbReference type="SUPFAM" id="SSF82866">
    <property type="entry name" value="Multidrug efflux transporter AcrB transmembrane domain"/>
    <property type="match status" value="2"/>
</dbReference>
<evidence type="ECO:0000256" key="1">
    <source>
        <dbReference type="SAM" id="Phobius"/>
    </source>
</evidence>
<keyword evidence="1" id="KW-0812">Transmembrane</keyword>
<feature type="transmembrane region" description="Helical" evidence="1">
    <location>
        <begin position="962"/>
        <end position="980"/>
    </location>
</feature>
<dbReference type="Gene3D" id="3.30.2090.10">
    <property type="entry name" value="Multidrug efflux transporter AcrB TolC docking domain, DN and DC subdomains"/>
    <property type="match status" value="2"/>
</dbReference>
<dbReference type="InterPro" id="IPR001036">
    <property type="entry name" value="Acrflvin-R"/>
</dbReference>
<dbReference type="Gene3D" id="1.20.1640.10">
    <property type="entry name" value="Multidrug efflux transporter AcrB transmembrane domain"/>
    <property type="match status" value="2"/>
</dbReference>
<evidence type="ECO:0000313" key="3">
    <source>
        <dbReference type="Proteomes" id="UP001499951"/>
    </source>
</evidence>
<dbReference type="Gene3D" id="3.30.70.1440">
    <property type="entry name" value="Multidrug efflux transporter AcrB pore domain"/>
    <property type="match status" value="1"/>
</dbReference>
<keyword evidence="1" id="KW-0472">Membrane</keyword>
<dbReference type="RefSeq" id="WP_166937166.1">
    <property type="nucleotide sequence ID" value="NZ_BAAADD010000010.1"/>
</dbReference>